<dbReference type="InterPro" id="IPR013762">
    <property type="entry name" value="Integrase-like_cat_sf"/>
</dbReference>
<dbReference type="SUPFAM" id="SSF56349">
    <property type="entry name" value="DNA breaking-rejoining enzymes"/>
    <property type="match status" value="1"/>
</dbReference>
<evidence type="ECO:0000259" key="7">
    <source>
        <dbReference type="PROSITE" id="PS51900"/>
    </source>
</evidence>
<comment type="similarity">
    <text evidence="1">Belongs to the 'phage' integrase family.</text>
</comment>
<feature type="domain" description="Core-binding (CB)" evidence="7">
    <location>
        <begin position="58"/>
        <end position="137"/>
    </location>
</feature>
<evidence type="ECO:0000256" key="3">
    <source>
        <dbReference type="ARBA" id="ARBA00023125"/>
    </source>
</evidence>
<feature type="domain" description="Tyr recombinase" evidence="6">
    <location>
        <begin position="159"/>
        <end position="330"/>
    </location>
</feature>
<evidence type="ECO:0000256" key="5">
    <source>
        <dbReference type="PROSITE-ProRule" id="PRU01248"/>
    </source>
</evidence>
<dbReference type="Pfam" id="PF00589">
    <property type="entry name" value="Phage_integrase"/>
    <property type="match status" value="1"/>
</dbReference>
<keyword evidence="9" id="KW-1185">Reference proteome</keyword>
<dbReference type="Gene3D" id="1.10.443.10">
    <property type="entry name" value="Intergrase catalytic core"/>
    <property type="match status" value="1"/>
</dbReference>
<keyword evidence="2" id="KW-0229">DNA integration</keyword>
<dbReference type="InterPro" id="IPR011010">
    <property type="entry name" value="DNA_brk_join_enz"/>
</dbReference>
<keyword evidence="4" id="KW-0233">DNA recombination</keyword>
<dbReference type="Gene3D" id="1.10.150.130">
    <property type="match status" value="1"/>
</dbReference>
<dbReference type="InterPro" id="IPR044068">
    <property type="entry name" value="CB"/>
</dbReference>
<gene>
    <name evidence="8" type="primary">int</name>
    <name evidence="8" type="ORF">NSPZN2_11025</name>
</gene>
<dbReference type="InterPro" id="IPR050090">
    <property type="entry name" value="Tyrosine_recombinase_XerCD"/>
</dbReference>
<dbReference type="PANTHER" id="PTHR30349:SF64">
    <property type="entry name" value="PROPHAGE INTEGRASE INTD-RELATED"/>
    <property type="match status" value="1"/>
</dbReference>
<organism evidence="8 9">
    <name type="scientific">Nitrospira defluvii</name>
    <dbReference type="NCBI Taxonomy" id="330214"/>
    <lineage>
        <taxon>Bacteria</taxon>
        <taxon>Pseudomonadati</taxon>
        <taxon>Nitrospirota</taxon>
        <taxon>Nitrospiria</taxon>
        <taxon>Nitrospirales</taxon>
        <taxon>Nitrospiraceae</taxon>
        <taxon>Nitrospira</taxon>
    </lineage>
</organism>
<proteinExistence type="inferred from homology"/>
<evidence type="ECO:0000256" key="2">
    <source>
        <dbReference type="ARBA" id="ARBA00022908"/>
    </source>
</evidence>
<comment type="caution">
    <text evidence="8">The sequence shown here is derived from an EMBL/GenBank/DDBJ whole genome shotgun (WGS) entry which is preliminary data.</text>
</comment>
<dbReference type="CDD" id="cd00796">
    <property type="entry name" value="INT_Rci_Hp1_C"/>
    <property type="match status" value="1"/>
</dbReference>
<dbReference type="EMBL" id="CAJNBJ010000001">
    <property type="protein sequence ID" value="CAE6706971.1"/>
    <property type="molecule type" value="Genomic_DNA"/>
</dbReference>
<dbReference type="Pfam" id="PF24624">
    <property type="entry name" value="Int_N"/>
    <property type="match status" value="1"/>
</dbReference>
<dbReference type="PROSITE" id="PS51898">
    <property type="entry name" value="TYR_RECOMBINASE"/>
    <property type="match status" value="1"/>
</dbReference>
<keyword evidence="3 5" id="KW-0238">DNA-binding</keyword>
<protein>
    <submittedName>
        <fullName evidence="8">Phage integrase</fullName>
    </submittedName>
</protein>
<dbReference type="InterPro" id="IPR057084">
    <property type="entry name" value="Int_N"/>
</dbReference>
<reference evidence="8 9" key="1">
    <citation type="submission" date="2021-02" db="EMBL/GenBank/DDBJ databases">
        <authorList>
            <person name="Han P."/>
        </authorList>
    </citation>
    <scope>NUCLEOTIDE SEQUENCE [LARGE SCALE GENOMIC DNA]</scope>
    <source>
        <strain evidence="8">Candidatus Nitrospira sp. ZN2</strain>
    </source>
</reference>
<dbReference type="InterPro" id="IPR002104">
    <property type="entry name" value="Integrase_catalytic"/>
</dbReference>
<dbReference type="PROSITE" id="PS51900">
    <property type="entry name" value="CB"/>
    <property type="match status" value="1"/>
</dbReference>
<accession>A0ABM8QNL8</accession>
<dbReference type="InterPro" id="IPR010998">
    <property type="entry name" value="Integrase_recombinase_N"/>
</dbReference>
<evidence type="ECO:0000313" key="9">
    <source>
        <dbReference type="Proteomes" id="UP000675880"/>
    </source>
</evidence>
<dbReference type="PANTHER" id="PTHR30349">
    <property type="entry name" value="PHAGE INTEGRASE-RELATED"/>
    <property type="match status" value="1"/>
</dbReference>
<evidence type="ECO:0000256" key="1">
    <source>
        <dbReference type="ARBA" id="ARBA00008857"/>
    </source>
</evidence>
<dbReference type="Proteomes" id="UP000675880">
    <property type="component" value="Unassembled WGS sequence"/>
</dbReference>
<evidence type="ECO:0000313" key="8">
    <source>
        <dbReference type="EMBL" id="CAE6706971.1"/>
    </source>
</evidence>
<evidence type="ECO:0000259" key="6">
    <source>
        <dbReference type="PROSITE" id="PS51898"/>
    </source>
</evidence>
<name>A0ABM8QNL8_9BACT</name>
<dbReference type="RefSeq" id="WP_213041366.1">
    <property type="nucleotide sequence ID" value="NZ_CAJNBJ010000001.1"/>
</dbReference>
<evidence type="ECO:0000256" key="4">
    <source>
        <dbReference type="ARBA" id="ARBA00023172"/>
    </source>
</evidence>
<sequence>MGLVKRGNIWWMNIVFQGKRIRRSTGSSNRALADAIMAKVKVQLIEGQYFDRAEEQSRTFAELMDRFEREHLVKLASRQTGQAFLKRFRAFFGDRTLGEITPKLIVEYKSRRYAAGVKPASINRELTCLRKAFSLAKREWEWCRDNPVSRVSLEKGVTKRDRWLMEDEEARLLDACPSWLRELVVFALHSGMRLGEILSLTWNGVDLFRKTATVFESKNGERRTVPLNQTVMALLTEKAKVRHIKTALVFPSLAGTRLDPNHLRRALRPAMAKAGIVNCHFHDLRHTFATRLVQAGVDLYKVQRLLGHKSPLMTQRYAHHYPESLRDGVEILDRRSHRDTKMTTVLRVSESAVVQVVEKMVGDTGIEPVASSV</sequence>